<reference evidence="2" key="1">
    <citation type="journal article" date="2019" name="Int. J. Syst. Evol. Microbiol.">
        <title>The Global Catalogue of Microorganisms (GCM) 10K type strain sequencing project: providing services to taxonomists for standard genome sequencing and annotation.</title>
        <authorList>
            <consortium name="The Broad Institute Genomics Platform"/>
            <consortium name="The Broad Institute Genome Sequencing Center for Infectious Disease"/>
            <person name="Wu L."/>
            <person name="Ma J."/>
        </authorList>
    </citation>
    <scope>NUCLEOTIDE SEQUENCE [LARGE SCALE GENOMIC DNA]</scope>
    <source>
        <strain evidence="2">CGMCC 1.16275</strain>
    </source>
</reference>
<evidence type="ECO:0000313" key="2">
    <source>
        <dbReference type="Proteomes" id="UP001597115"/>
    </source>
</evidence>
<organism evidence="1 2">
    <name type="scientific">Sphingomonas tabacisoli</name>
    <dbReference type="NCBI Taxonomy" id="2249466"/>
    <lineage>
        <taxon>Bacteria</taxon>
        <taxon>Pseudomonadati</taxon>
        <taxon>Pseudomonadota</taxon>
        <taxon>Alphaproteobacteria</taxon>
        <taxon>Sphingomonadales</taxon>
        <taxon>Sphingomonadaceae</taxon>
        <taxon>Sphingomonas</taxon>
    </lineage>
</organism>
<evidence type="ECO:0000313" key="1">
    <source>
        <dbReference type="EMBL" id="MFD1613424.1"/>
    </source>
</evidence>
<sequence>MTVRRLIVLSGISTRVADKIGPSLRSMGGDVAFVKIGSDGLTSDYFDRLVDRTLSLAGRASQSLSSKIFGLLVSAVPSGSESLEADYFFPAMRRIGVPPEYRNDPNRAQALVRLIMQAFASDIYQTVAKVVAPQEDERLLLPVRNSGVDRLERQFREIYHMRQTGFTRRLTREVVRMKKGRGLRMRGLDFKSAVNNGTHPIRRCTGTPTCDLKALLRFGVSVVDRFEFDVSCESGLNGKTFYLCDGTPVRISASPSHLNMRLNDDFMAA</sequence>
<protein>
    <submittedName>
        <fullName evidence="1">Uncharacterized protein</fullName>
    </submittedName>
</protein>
<proteinExistence type="predicted"/>
<dbReference type="RefSeq" id="WP_380891523.1">
    <property type="nucleotide sequence ID" value="NZ_JBHUDY010000003.1"/>
</dbReference>
<keyword evidence="2" id="KW-1185">Reference proteome</keyword>
<gene>
    <name evidence="1" type="ORF">ACFSCW_16610</name>
</gene>
<name>A0ABW4I631_9SPHN</name>
<dbReference type="EMBL" id="JBHUDY010000003">
    <property type="protein sequence ID" value="MFD1613424.1"/>
    <property type="molecule type" value="Genomic_DNA"/>
</dbReference>
<dbReference type="Proteomes" id="UP001597115">
    <property type="component" value="Unassembled WGS sequence"/>
</dbReference>
<accession>A0ABW4I631</accession>
<comment type="caution">
    <text evidence="1">The sequence shown here is derived from an EMBL/GenBank/DDBJ whole genome shotgun (WGS) entry which is preliminary data.</text>
</comment>